<sequence length="159" mass="16663">GNGNGNGNGNFLQDRSTTISAATPSSQQIQDILMRDLHQHQPQQPAPESDLTTNANTNANTFSKPPPTRTHMLDPTHAKDRSCKNTPSNCSVLAVQTSSSAKKNGKGRHASVAGVKSPSPSVTPGPLCFGGKNHAMMTFTSAAKHATAATMTLNPSLLF</sequence>
<name>A0A1J8PYU2_9AGAM</name>
<comment type="caution">
    <text evidence="2">The sequence shown here is derived from an EMBL/GenBank/DDBJ whole genome shotgun (WGS) entry which is preliminary data.</text>
</comment>
<feature type="region of interest" description="Disordered" evidence="1">
    <location>
        <begin position="39"/>
        <end position="122"/>
    </location>
</feature>
<feature type="compositionally biased region" description="Polar residues" evidence="1">
    <location>
        <begin position="84"/>
        <end position="102"/>
    </location>
</feature>
<evidence type="ECO:0000313" key="2">
    <source>
        <dbReference type="EMBL" id="OJA14462.1"/>
    </source>
</evidence>
<dbReference type="EMBL" id="LVVM01003652">
    <property type="protein sequence ID" value="OJA14462.1"/>
    <property type="molecule type" value="Genomic_DNA"/>
</dbReference>
<keyword evidence="3" id="KW-1185">Reference proteome</keyword>
<reference evidence="2 3" key="1">
    <citation type="submission" date="2016-03" db="EMBL/GenBank/DDBJ databases">
        <title>Comparative genomics of the ectomycorrhizal sister species Rhizopogon vinicolor and Rhizopogon vesiculosus (Basidiomycota: Boletales) reveals a divergence of the mating type B locus.</title>
        <authorList>
            <person name="Mujic A.B."/>
            <person name="Kuo A."/>
            <person name="Tritt A."/>
            <person name="Lipzen A."/>
            <person name="Chen C."/>
            <person name="Johnson J."/>
            <person name="Sharma A."/>
            <person name="Barry K."/>
            <person name="Grigoriev I.V."/>
            <person name="Spatafora J.W."/>
        </authorList>
    </citation>
    <scope>NUCLEOTIDE SEQUENCE [LARGE SCALE GENOMIC DNA]</scope>
    <source>
        <strain evidence="2 3">AM-OR11-056</strain>
    </source>
</reference>
<feature type="compositionally biased region" description="Basic and acidic residues" evidence="1">
    <location>
        <begin position="71"/>
        <end position="83"/>
    </location>
</feature>
<organism evidence="2 3">
    <name type="scientific">Rhizopogon vesiculosus</name>
    <dbReference type="NCBI Taxonomy" id="180088"/>
    <lineage>
        <taxon>Eukaryota</taxon>
        <taxon>Fungi</taxon>
        <taxon>Dikarya</taxon>
        <taxon>Basidiomycota</taxon>
        <taxon>Agaricomycotina</taxon>
        <taxon>Agaricomycetes</taxon>
        <taxon>Agaricomycetidae</taxon>
        <taxon>Boletales</taxon>
        <taxon>Suillineae</taxon>
        <taxon>Rhizopogonaceae</taxon>
        <taxon>Rhizopogon</taxon>
    </lineage>
</organism>
<dbReference type="Proteomes" id="UP000183567">
    <property type="component" value="Unassembled WGS sequence"/>
</dbReference>
<feature type="compositionally biased region" description="Low complexity" evidence="1">
    <location>
        <begin position="52"/>
        <end position="61"/>
    </location>
</feature>
<feature type="non-terminal residue" evidence="2">
    <location>
        <position position="1"/>
    </location>
</feature>
<evidence type="ECO:0000256" key="1">
    <source>
        <dbReference type="SAM" id="MobiDB-lite"/>
    </source>
</evidence>
<evidence type="ECO:0000313" key="3">
    <source>
        <dbReference type="Proteomes" id="UP000183567"/>
    </source>
</evidence>
<dbReference type="OrthoDB" id="10594733at2759"/>
<gene>
    <name evidence="2" type="ORF">AZE42_13773</name>
</gene>
<protein>
    <submittedName>
        <fullName evidence="2">Uncharacterized protein</fullName>
    </submittedName>
</protein>
<dbReference type="AlphaFoldDB" id="A0A1J8PYU2"/>
<proteinExistence type="predicted"/>
<accession>A0A1J8PYU2</accession>